<evidence type="ECO:0000256" key="1">
    <source>
        <dbReference type="SAM" id="SignalP"/>
    </source>
</evidence>
<dbReference type="RefSeq" id="WP_219688980.1">
    <property type="nucleotide sequence ID" value="NZ_WMBF01000117.1"/>
</dbReference>
<feature type="chain" id="PRO_5045050144" description="Secreted protein" evidence="1">
    <location>
        <begin position="25"/>
        <end position="94"/>
    </location>
</feature>
<accession>A0ABS6YMD3</accession>
<organism evidence="2 3">
    <name type="scientific">Streptomyces anatolicus</name>
    <dbReference type="NCBI Taxonomy" id="2675858"/>
    <lineage>
        <taxon>Bacteria</taxon>
        <taxon>Bacillati</taxon>
        <taxon>Actinomycetota</taxon>
        <taxon>Actinomycetes</taxon>
        <taxon>Kitasatosporales</taxon>
        <taxon>Streptomycetaceae</taxon>
        <taxon>Streptomyces</taxon>
    </lineage>
</organism>
<comment type="caution">
    <text evidence="2">The sequence shown here is derived from an EMBL/GenBank/DDBJ whole genome shotgun (WGS) entry which is preliminary data.</text>
</comment>
<proteinExistence type="predicted"/>
<protein>
    <recommendedName>
        <fullName evidence="4">Secreted protein</fullName>
    </recommendedName>
</protein>
<evidence type="ECO:0000313" key="3">
    <source>
        <dbReference type="Proteomes" id="UP001197114"/>
    </source>
</evidence>
<evidence type="ECO:0000313" key="2">
    <source>
        <dbReference type="EMBL" id="MBW5422581.1"/>
    </source>
</evidence>
<evidence type="ECO:0008006" key="4">
    <source>
        <dbReference type="Google" id="ProtNLM"/>
    </source>
</evidence>
<name>A0ABS6YMD3_9ACTN</name>
<feature type="signal peptide" evidence="1">
    <location>
        <begin position="1"/>
        <end position="24"/>
    </location>
</feature>
<gene>
    <name evidence="2" type="ORF">GKQ77_13565</name>
</gene>
<dbReference type="Proteomes" id="UP001197114">
    <property type="component" value="Unassembled WGS sequence"/>
</dbReference>
<sequence length="94" mass="10144">MRAFFAVIASVALASAALTGEAVAASQARPDAPPHSVIVMEPCNPTSVRRGVSEGEALWYFDRGEDMCVLADTTVPSDPNEHWDNYGECWDRCG</sequence>
<reference evidence="2 3" key="1">
    <citation type="submission" date="2019-11" db="EMBL/GenBank/DDBJ databases">
        <authorList>
            <person name="Ay H."/>
        </authorList>
    </citation>
    <scope>NUCLEOTIDE SEQUENCE [LARGE SCALE GENOMIC DNA]</scope>
    <source>
        <strain evidence="2 3">BG9H</strain>
    </source>
</reference>
<dbReference type="EMBL" id="WMBF01000117">
    <property type="protein sequence ID" value="MBW5422581.1"/>
    <property type="molecule type" value="Genomic_DNA"/>
</dbReference>
<keyword evidence="3" id="KW-1185">Reference proteome</keyword>
<keyword evidence="1" id="KW-0732">Signal</keyword>